<keyword evidence="5 10" id="KW-0812">Transmembrane</keyword>
<accession>A0ABT0PDK7</accession>
<organism evidence="11 12">
    <name type="scientific">Parendozoicomonas callyspongiae</name>
    <dbReference type="NCBI Taxonomy" id="2942213"/>
    <lineage>
        <taxon>Bacteria</taxon>
        <taxon>Pseudomonadati</taxon>
        <taxon>Pseudomonadota</taxon>
        <taxon>Gammaproteobacteria</taxon>
        <taxon>Oceanospirillales</taxon>
        <taxon>Endozoicomonadaceae</taxon>
        <taxon>Parendozoicomonas</taxon>
    </lineage>
</organism>
<keyword evidence="6" id="KW-0448">Lipopolysaccharide biosynthesis</keyword>
<gene>
    <name evidence="11" type="primary">lpxL</name>
    <name evidence="11" type="ORF">M3P05_05810</name>
</gene>
<evidence type="ECO:0000313" key="12">
    <source>
        <dbReference type="Proteomes" id="UP001203338"/>
    </source>
</evidence>
<sequence length="331" mass="39137">MNPEINHDIPFEEREYTTNYHFKLEYLHPRYWPLWSLIGLLFIIGRLPFTWVLTLGRNIGYILMKIGGSRVKVTRRNLELCFPEKSAEEREKLLRKNFEAIGIALLEPGVAWFSSRKRIERISHFIGWSRILKTQDSGQGVLVNALHMTCVEMACRIAAERFSFNILYRVHDNPVYEYVSGVRRNSYRNKARFIPRKQVKDLLFFLKKGEIGIILPDQDMGRKRSYFLPFFGIDAATIPSTSDFARLSNAKVVFGTYCIDKDDKYLVEFSEPLENFPSDDNKDDSLRLNQLTEDFVRKYPDQYLWQHRRFKTRPEGEPSLYGKKERKKKKR</sequence>
<comment type="subcellular location">
    <subcellularLocation>
        <location evidence="1">Cell inner membrane</location>
    </subcellularLocation>
</comment>
<dbReference type="PANTHER" id="PTHR30606">
    <property type="entry name" value="LIPID A BIOSYNTHESIS LAUROYL ACYLTRANSFERASE"/>
    <property type="match status" value="1"/>
</dbReference>
<dbReference type="EC" id="2.3.1.-" evidence="11"/>
<keyword evidence="12" id="KW-1185">Reference proteome</keyword>
<dbReference type="CDD" id="cd07984">
    <property type="entry name" value="LPLAT_LABLAT-like"/>
    <property type="match status" value="1"/>
</dbReference>
<keyword evidence="9 11" id="KW-0012">Acyltransferase</keyword>
<evidence type="ECO:0000256" key="7">
    <source>
        <dbReference type="ARBA" id="ARBA00022989"/>
    </source>
</evidence>
<evidence type="ECO:0000313" key="11">
    <source>
        <dbReference type="EMBL" id="MCL6269454.1"/>
    </source>
</evidence>
<dbReference type="NCBIfam" id="TIGR02207">
    <property type="entry name" value="lipid_A_htrB"/>
    <property type="match status" value="1"/>
</dbReference>
<dbReference type="GO" id="GO:0016746">
    <property type="term" value="F:acyltransferase activity"/>
    <property type="evidence" value="ECO:0007669"/>
    <property type="project" value="UniProtKB-KW"/>
</dbReference>
<proteinExistence type="predicted"/>
<evidence type="ECO:0000256" key="5">
    <source>
        <dbReference type="ARBA" id="ARBA00022692"/>
    </source>
</evidence>
<evidence type="ECO:0000256" key="4">
    <source>
        <dbReference type="ARBA" id="ARBA00022679"/>
    </source>
</evidence>
<dbReference type="Pfam" id="PF03279">
    <property type="entry name" value="Lip_A_acyltrans"/>
    <property type="match status" value="1"/>
</dbReference>
<dbReference type="PANTHER" id="PTHR30606:SF9">
    <property type="entry name" value="LIPID A BIOSYNTHESIS LAUROYLTRANSFERASE"/>
    <property type="match status" value="1"/>
</dbReference>
<dbReference type="InterPro" id="IPR011920">
    <property type="entry name" value="Lipid_A_LpxL_LpxP"/>
</dbReference>
<evidence type="ECO:0000256" key="6">
    <source>
        <dbReference type="ARBA" id="ARBA00022985"/>
    </source>
</evidence>
<dbReference type="RefSeq" id="WP_249698476.1">
    <property type="nucleotide sequence ID" value="NZ_JAMFLX010000006.1"/>
</dbReference>
<dbReference type="EMBL" id="JAMFLX010000006">
    <property type="protein sequence ID" value="MCL6269454.1"/>
    <property type="molecule type" value="Genomic_DNA"/>
</dbReference>
<keyword evidence="4 11" id="KW-0808">Transferase</keyword>
<evidence type="ECO:0000256" key="9">
    <source>
        <dbReference type="ARBA" id="ARBA00023315"/>
    </source>
</evidence>
<evidence type="ECO:0000256" key="10">
    <source>
        <dbReference type="SAM" id="Phobius"/>
    </source>
</evidence>
<comment type="caution">
    <text evidence="11">The sequence shown here is derived from an EMBL/GenBank/DDBJ whole genome shotgun (WGS) entry which is preliminary data.</text>
</comment>
<dbReference type="PIRSF" id="PIRSF026649">
    <property type="entry name" value="MsbB"/>
    <property type="match status" value="1"/>
</dbReference>
<dbReference type="Proteomes" id="UP001203338">
    <property type="component" value="Unassembled WGS sequence"/>
</dbReference>
<evidence type="ECO:0000256" key="8">
    <source>
        <dbReference type="ARBA" id="ARBA00023136"/>
    </source>
</evidence>
<dbReference type="InterPro" id="IPR004960">
    <property type="entry name" value="LipA_acyltrans"/>
</dbReference>
<reference evidence="11 12" key="1">
    <citation type="submission" date="2022-05" db="EMBL/GenBank/DDBJ databases">
        <authorList>
            <person name="Park J.-S."/>
        </authorList>
    </citation>
    <scope>NUCLEOTIDE SEQUENCE [LARGE SCALE GENOMIC DNA]</scope>
    <source>
        <strain evidence="11 12">2012CJ34-2</strain>
    </source>
</reference>
<protein>
    <submittedName>
        <fullName evidence="11">LpxL/LpxP family Kdo(2)-lipid IV(A) lauroyl/palmitoleoyl acyltransferase</fullName>
        <ecNumber evidence="11">2.3.1.-</ecNumber>
    </submittedName>
</protein>
<evidence type="ECO:0000256" key="3">
    <source>
        <dbReference type="ARBA" id="ARBA00022519"/>
    </source>
</evidence>
<name>A0ABT0PDK7_9GAMM</name>
<keyword evidence="2" id="KW-1003">Cell membrane</keyword>
<feature type="transmembrane region" description="Helical" evidence="10">
    <location>
        <begin position="32"/>
        <end position="55"/>
    </location>
</feature>
<evidence type="ECO:0000256" key="1">
    <source>
        <dbReference type="ARBA" id="ARBA00004533"/>
    </source>
</evidence>
<keyword evidence="8 10" id="KW-0472">Membrane</keyword>
<keyword evidence="7 10" id="KW-1133">Transmembrane helix</keyword>
<evidence type="ECO:0000256" key="2">
    <source>
        <dbReference type="ARBA" id="ARBA00022475"/>
    </source>
</evidence>
<keyword evidence="3" id="KW-0997">Cell inner membrane</keyword>